<feature type="region of interest" description="Disordered" evidence="1">
    <location>
        <begin position="1"/>
        <end position="27"/>
    </location>
</feature>
<dbReference type="EMBL" id="CADCWG010000242">
    <property type="protein sequence ID" value="CAA9570011.1"/>
    <property type="molecule type" value="Genomic_DNA"/>
</dbReference>
<protein>
    <submittedName>
        <fullName evidence="2">Uncharacterized protein</fullName>
    </submittedName>
</protein>
<name>A0A6J4V986_9BACT</name>
<feature type="compositionally biased region" description="Basic residues" evidence="1">
    <location>
        <begin position="1"/>
        <end position="15"/>
    </location>
</feature>
<proteinExistence type="predicted"/>
<gene>
    <name evidence="2" type="ORF">AVDCRST_MAG49-3500</name>
</gene>
<evidence type="ECO:0000313" key="2">
    <source>
        <dbReference type="EMBL" id="CAA9570011.1"/>
    </source>
</evidence>
<sequence>MPRQGRARRGRRPRQHSTPEVGDPTLAAMAIAAVSKGAGRARRGATR</sequence>
<organism evidence="2">
    <name type="scientific">uncultured Thermomicrobiales bacterium</name>
    <dbReference type="NCBI Taxonomy" id="1645740"/>
    <lineage>
        <taxon>Bacteria</taxon>
        <taxon>Pseudomonadati</taxon>
        <taxon>Thermomicrobiota</taxon>
        <taxon>Thermomicrobia</taxon>
        <taxon>Thermomicrobiales</taxon>
        <taxon>environmental samples</taxon>
    </lineage>
</organism>
<evidence type="ECO:0000256" key="1">
    <source>
        <dbReference type="SAM" id="MobiDB-lite"/>
    </source>
</evidence>
<reference evidence="2" key="1">
    <citation type="submission" date="2020-02" db="EMBL/GenBank/DDBJ databases">
        <authorList>
            <person name="Meier V. D."/>
        </authorList>
    </citation>
    <scope>NUCLEOTIDE SEQUENCE</scope>
    <source>
        <strain evidence="2">AVDCRST_MAG49</strain>
    </source>
</reference>
<dbReference type="AlphaFoldDB" id="A0A6J4V986"/>
<accession>A0A6J4V986</accession>